<proteinExistence type="predicted"/>
<evidence type="ECO:0000313" key="3">
    <source>
        <dbReference type="Proteomes" id="UP000029385"/>
    </source>
</evidence>
<feature type="transmembrane region" description="Helical" evidence="1">
    <location>
        <begin position="32"/>
        <end position="50"/>
    </location>
</feature>
<protein>
    <submittedName>
        <fullName evidence="2">Uncharacterized protein</fullName>
    </submittedName>
</protein>
<name>A0A091ARY5_9GAMM</name>
<evidence type="ECO:0000313" key="2">
    <source>
        <dbReference type="EMBL" id="KFN41769.1"/>
    </source>
</evidence>
<evidence type="ECO:0000256" key="1">
    <source>
        <dbReference type="SAM" id="Phobius"/>
    </source>
</evidence>
<feature type="transmembrane region" description="Helical" evidence="1">
    <location>
        <begin position="62"/>
        <end position="85"/>
    </location>
</feature>
<keyword evidence="1" id="KW-1133">Transmembrane helix</keyword>
<comment type="caution">
    <text evidence="2">The sequence shown here is derived from an EMBL/GenBank/DDBJ whole genome shotgun (WGS) entry which is preliminary data.</text>
</comment>
<dbReference type="Proteomes" id="UP000029385">
    <property type="component" value="Unassembled WGS sequence"/>
</dbReference>
<dbReference type="EMBL" id="AVCI01000024">
    <property type="protein sequence ID" value="KFN41769.1"/>
    <property type="molecule type" value="Genomic_DNA"/>
</dbReference>
<reference evidence="2 3" key="1">
    <citation type="submission" date="2013-09" db="EMBL/GenBank/DDBJ databases">
        <title>Genome sequencing of Arenimonas oryziterrae.</title>
        <authorList>
            <person name="Chen F."/>
            <person name="Wang G."/>
        </authorList>
    </citation>
    <scope>NUCLEOTIDE SEQUENCE [LARGE SCALE GENOMIC DNA]</scope>
    <source>
        <strain evidence="2 3">YC6267</strain>
    </source>
</reference>
<keyword evidence="3" id="KW-1185">Reference proteome</keyword>
<dbReference type="AlphaFoldDB" id="A0A091ARY5"/>
<accession>A0A091ARY5</accession>
<keyword evidence="1" id="KW-0812">Transmembrane</keyword>
<organism evidence="2 3">
    <name type="scientific">Arenimonas oryziterrae DSM 21050 = YC6267</name>
    <dbReference type="NCBI Taxonomy" id="1121015"/>
    <lineage>
        <taxon>Bacteria</taxon>
        <taxon>Pseudomonadati</taxon>
        <taxon>Pseudomonadota</taxon>
        <taxon>Gammaproteobacteria</taxon>
        <taxon>Lysobacterales</taxon>
        <taxon>Lysobacteraceae</taxon>
        <taxon>Arenimonas</taxon>
    </lineage>
</organism>
<feature type="transmembrane region" description="Helical" evidence="1">
    <location>
        <begin position="91"/>
        <end position="114"/>
    </location>
</feature>
<keyword evidence="1" id="KW-0472">Membrane</keyword>
<gene>
    <name evidence="2" type="ORF">N789_14760</name>
</gene>
<sequence length="120" mass="13213">MVRGLIQALGLMNRHYEQSRSLADSLLIAGRYLFAILAALLFLMASWLLVKLVGEPRHSVLFVLFVFVLPLVLLGLVCFAAQSLAKRRSSWFYWIAAGAVALATIFGLVVISLFKGFTPG</sequence>